<evidence type="ECO:0000256" key="1">
    <source>
        <dbReference type="ARBA" id="ARBA00010835"/>
    </source>
</evidence>
<gene>
    <name evidence="3" type="ORF">N47_E47130</name>
</gene>
<dbReference type="GO" id="GO:0004045">
    <property type="term" value="F:peptidyl-tRNA hydrolase activity"/>
    <property type="evidence" value="ECO:0007669"/>
    <property type="project" value="TreeGrafter"/>
</dbReference>
<accession>E1YM68</accession>
<dbReference type="PANTHER" id="PTHR47814:SF1">
    <property type="entry name" value="PEPTIDYL-TRNA HYDROLASE ARFB"/>
    <property type="match status" value="1"/>
</dbReference>
<organism evidence="3">
    <name type="scientific">uncultured Desulfobacterium sp</name>
    <dbReference type="NCBI Taxonomy" id="201089"/>
    <lineage>
        <taxon>Bacteria</taxon>
        <taxon>Pseudomonadati</taxon>
        <taxon>Thermodesulfobacteriota</taxon>
        <taxon>Desulfobacteria</taxon>
        <taxon>Desulfobacterales</taxon>
        <taxon>Desulfobacteriaceae</taxon>
        <taxon>Desulfobacterium</taxon>
        <taxon>environmental samples</taxon>
    </lineage>
</organism>
<dbReference type="GO" id="GO:0003747">
    <property type="term" value="F:translation release factor activity"/>
    <property type="evidence" value="ECO:0007669"/>
    <property type="project" value="InterPro"/>
</dbReference>
<protein>
    <submittedName>
        <fullName evidence="3">Uncharacterized 15.2 kDa protein in pcaJ 3'region</fullName>
    </submittedName>
</protein>
<dbReference type="AlphaFoldDB" id="E1YM68"/>
<dbReference type="GO" id="GO:0072344">
    <property type="term" value="P:rescue of stalled ribosome"/>
    <property type="evidence" value="ECO:0007669"/>
    <property type="project" value="TreeGrafter"/>
</dbReference>
<dbReference type="EMBL" id="FR695877">
    <property type="protein sequence ID" value="CBX31201.1"/>
    <property type="molecule type" value="Genomic_DNA"/>
</dbReference>
<evidence type="ECO:0000313" key="3">
    <source>
        <dbReference type="EMBL" id="CBX31201.1"/>
    </source>
</evidence>
<dbReference type="PANTHER" id="PTHR47814">
    <property type="entry name" value="PEPTIDYL-TRNA HYDROLASE ARFB"/>
    <property type="match status" value="1"/>
</dbReference>
<dbReference type="GO" id="GO:0043022">
    <property type="term" value="F:ribosome binding"/>
    <property type="evidence" value="ECO:0007669"/>
    <property type="project" value="TreeGrafter"/>
</dbReference>
<name>E1YM68_9BACT</name>
<feature type="domain" description="Prokaryotic-type class I peptide chain release factors" evidence="2">
    <location>
        <begin position="13"/>
        <end position="139"/>
    </location>
</feature>
<evidence type="ECO:0000259" key="2">
    <source>
        <dbReference type="Pfam" id="PF00472"/>
    </source>
</evidence>
<sequence length="147" mass="16945">MTQDISMIRITDKISIQDHEIKEEFIQASGPGGQNVNKVASAVQLRFDVKNSSSLPDDVRKRLFQISGKRISSEGILIINARRYRDQIKNRKDAADRLVELIQKAAEIRKKRVRTTPSINSRIKRLEAKRRRSTIKNIRKNVSPDHE</sequence>
<dbReference type="Pfam" id="PF00472">
    <property type="entry name" value="RF-1"/>
    <property type="match status" value="1"/>
</dbReference>
<dbReference type="Gene3D" id="3.30.160.20">
    <property type="match status" value="1"/>
</dbReference>
<dbReference type="InterPro" id="IPR045853">
    <property type="entry name" value="Pep_chain_release_fac_I_sf"/>
</dbReference>
<dbReference type="NCBIfam" id="NF006718">
    <property type="entry name" value="PRK09256.1"/>
    <property type="match status" value="1"/>
</dbReference>
<dbReference type="InterPro" id="IPR000352">
    <property type="entry name" value="Pep_chain_release_fac_I"/>
</dbReference>
<proteinExistence type="inferred from homology"/>
<reference evidence="3" key="1">
    <citation type="journal article" date="2011" name="Environ. Microbiol.">
        <title>Genomic insights into the metabolic potential of the polycyclic aromatic hydrocarbon degrading sulfate-reducing Deltaproteobacterium N47.</title>
        <authorList>
            <person name="Bergmann F."/>
            <person name="Selesi D."/>
            <person name="Weinmaier T."/>
            <person name="Tischler P."/>
            <person name="Rattei T."/>
            <person name="Meckenstock R.U."/>
        </authorList>
    </citation>
    <scope>NUCLEOTIDE SEQUENCE</scope>
</reference>
<comment type="similarity">
    <text evidence="1">Belongs to the prokaryotic/mitochondrial release factor family.</text>
</comment>
<dbReference type="SUPFAM" id="SSF75620">
    <property type="entry name" value="Release factor"/>
    <property type="match status" value="1"/>
</dbReference>